<sequence>MDERAKFVEESLDVESGDVRFLVIHGERGTGKKTLARALFLIADIGEIWTHHGFLERKLLSDICGDELPKRRKNVCGDYGESRSVKESFRDKKVLIVLDGVDKWQQIKKVAGRSTWFGSGSRIIITSPNRGVLPTQPEVSEERNLNQAREVFGFEMKEMELNQAVQVFSRYAFGQDSPLETFENWSLQIVMYSQKLPLILEIMGSLLHRMCDTQRWDQIIQSLMDSTTVKDKLRISYDALKDNARTVFLDIACFFVNEEKTKPTYICGNLVIIIPRELRLFLNIHW</sequence>
<dbReference type="Gene3D" id="3.40.50.300">
    <property type="entry name" value="P-loop containing nucleotide triphosphate hydrolases"/>
    <property type="match status" value="1"/>
</dbReference>
<dbReference type="InterPro" id="IPR044974">
    <property type="entry name" value="Disease_R_plants"/>
</dbReference>
<reference evidence="2" key="1">
    <citation type="journal article" date="2017" name="Plant J.">
        <title>The pomegranate (Punica granatum L.) genome and the genomics of punicalagin biosynthesis.</title>
        <authorList>
            <person name="Qin G."/>
            <person name="Xu C."/>
            <person name="Ming R."/>
            <person name="Tang H."/>
            <person name="Guyot R."/>
            <person name="Kramer E.M."/>
            <person name="Hu Y."/>
            <person name="Yi X."/>
            <person name="Qi Y."/>
            <person name="Xu X."/>
            <person name="Gao Z."/>
            <person name="Pan H."/>
            <person name="Jian J."/>
            <person name="Tian Y."/>
            <person name="Yue Z."/>
            <person name="Xu Y."/>
        </authorList>
    </citation>
    <scope>NUCLEOTIDE SEQUENCE [LARGE SCALE GENOMIC DNA]</scope>
    <source>
        <strain evidence="2">cv. Dabenzi</strain>
    </source>
</reference>
<dbReference type="PANTHER" id="PTHR11017:SF570">
    <property type="entry name" value="DISEASE RESISTANCE PROTEIN (TIR-NBS CLASS)-RELATED"/>
    <property type="match status" value="1"/>
</dbReference>
<dbReference type="InterPro" id="IPR042197">
    <property type="entry name" value="Apaf_helical"/>
</dbReference>
<name>A0A218XPB6_PUNGR</name>
<evidence type="ECO:0000313" key="2">
    <source>
        <dbReference type="Proteomes" id="UP000197138"/>
    </source>
</evidence>
<organism evidence="1 2">
    <name type="scientific">Punica granatum</name>
    <name type="common">Pomegranate</name>
    <dbReference type="NCBI Taxonomy" id="22663"/>
    <lineage>
        <taxon>Eukaryota</taxon>
        <taxon>Viridiplantae</taxon>
        <taxon>Streptophyta</taxon>
        <taxon>Embryophyta</taxon>
        <taxon>Tracheophyta</taxon>
        <taxon>Spermatophyta</taxon>
        <taxon>Magnoliopsida</taxon>
        <taxon>eudicotyledons</taxon>
        <taxon>Gunneridae</taxon>
        <taxon>Pentapetalae</taxon>
        <taxon>rosids</taxon>
        <taxon>malvids</taxon>
        <taxon>Myrtales</taxon>
        <taxon>Lythraceae</taxon>
        <taxon>Punica</taxon>
    </lineage>
</organism>
<evidence type="ECO:0000313" key="1">
    <source>
        <dbReference type="EMBL" id="OWM86774.1"/>
    </source>
</evidence>
<dbReference type="PANTHER" id="PTHR11017">
    <property type="entry name" value="LEUCINE-RICH REPEAT-CONTAINING PROTEIN"/>
    <property type="match status" value="1"/>
</dbReference>
<evidence type="ECO:0008006" key="3">
    <source>
        <dbReference type="Google" id="ProtNLM"/>
    </source>
</evidence>
<accession>A0A218XPB6</accession>
<dbReference type="GO" id="GO:0006952">
    <property type="term" value="P:defense response"/>
    <property type="evidence" value="ECO:0007669"/>
    <property type="project" value="InterPro"/>
</dbReference>
<dbReference type="SUPFAM" id="SSF52540">
    <property type="entry name" value="P-loop containing nucleoside triphosphate hydrolases"/>
    <property type="match status" value="1"/>
</dbReference>
<dbReference type="Gene3D" id="1.10.8.430">
    <property type="entry name" value="Helical domain of apoptotic protease-activating factors"/>
    <property type="match status" value="1"/>
</dbReference>
<dbReference type="Proteomes" id="UP000197138">
    <property type="component" value="Unassembled WGS sequence"/>
</dbReference>
<protein>
    <recommendedName>
        <fullName evidence="3">NB-ARC domain-containing protein</fullName>
    </recommendedName>
</protein>
<dbReference type="GO" id="GO:0043531">
    <property type="term" value="F:ADP binding"/>
    <property type="evidence" value="ECO:0007669"/>
    <property type="project" value="InterPro"/>
</dbReference>
<proteinExistence type="predicted"/>
<dbReference type="InterPro" id="IPR027417">
    <property type="entry name" value="P-loop_NTPase"/>
</dbReference>
<gene>
    <name evidence="1" type="ORF">CDL15_Pgr015810</name>
</gene>
<dbReference type="AlphaFoldDB" id="A0A218XPB6"/>
<dbReference type="EMBL" id="MTKT01001080">
    <property type="protein sequence ID" value="OWM86774.1"/>
    <property type="molecule type" value="Genomic_DNA"/>
</dbReference>
<comment type="caution">
    <text evidence="1">The sequence shown here is derived from an EMBL/GenBank/DDBJ whole genome shotgun (WGS) entry which is preliminary data.</text>
</comment>
<dbReference type="PRINTS" id="PR00364">
    <property type="entry name" value="DISEASERSIST"/>
</dbReference>